<dbReference type="InterPro" id="IPR000873">
    <property type="entry name" value="AMP-dep_synth/lig_dom"/>
</dbReference>
<dbReference type="Proteomes" id="UP000733379">
    <property type="component" value="Unassembled WGS sequence"/>
</dbReference>
<gene>
    <name evidence="3" type="ORF">KO481_34240</name>
</gene>
<organism evidence="3 4">
    <name type="scientific">Nocardia albiluteola</name>
    <dbReference type="NCBI Taxonomy" id="2842303"/>
    <lineage>
        <taxon>Bacteria</taxon>
        <taxon>Bacillati</taxon>
        <taxon>Actinomycetota</taxon>
        <taxon>Actinomycetes</taxon>
        <taxon>Mycobacteriales</taxon>
        <taxon>Nocardiaceae</taxon>
        <taxon>Nocardia</taxon>
    </lineage>
</organism>
<feature type="domain" description="AMP-dependent synthetase/ligase" evidence="2">
    <location>
        <begin position="35"/>
        <end position="306"/>
    </location>
</feature>
<proteinExistence type="predicted"/>
<reference evidence="3 4" key="1">
    <citation type="submission" date="2021-06" db="EMBL/GenBank/DDBJ databases">
        <title>Actinomycetes sequencing.</title>
        <authorList>
            <person name="Shan Q."/>
        </authorList>
    </citation>
    <scope>NUCLEOTIDE SEQUENCE [LARGE SCALE GENOMIC DNA]</scope>
    <source>
        <strain evidence="3 4">NEAU-G5</strain>
    </source>
</reference>
<dbReference type="Pfam" id="PF00501">
    <property type="entry name" value="AMP-binding"/>
    <property type="match status" value="1"/>
</dbReference>
<dbReference type="SUPFAM" id="SSF56801">
    <property type="entry name" value="Acetyl-CoA synthetase-like"/>
    <property type="match status" value="1"/>
</dbReference>
<name>A0ABS6BAU7_9NOCA</name>
<evidence type="ECO:0000313" key="4">
    <source>
        <dbReference type="Proteomes" id="UP000733379"/>
    </source>
</evidence>
<accession>A0ABS6BAU7</accession>
<dbReference type="PANTHER" id="PTHR43352:SF1">
    <property type="entry name" value="ANTHRANILATE--COA LIGASE"/>
    <property type="match status" value="1"/>
</dbReference>
<dbReference type="PANTHER" id="PTHR43352">
    <property type="entry name" value="ACETYL-COA SYNTHETASE"/>
    <property type="match status" value="1"/>
</dbReference>
<evidence type="ECO:0000259" key="2">
    <source>
        <dbReference type="Pfam" id="PF00501"/>
    </source>
</evidence>
<sequence length="310" mass="33090">MIGVPADAPAAPSEPAGTGNLAGWLEDLARGSGWLERTAYIQGAHRFTYGELYDQVCRRAEALRRLGVSRGSRVLLALPDGIDFVTTFLAVLRIGGVAIPVDEQDSDGELRDAERAAEATLVVAGVAVREAFEGHTVTLRDLGDPGERIDGDAGPEPMAADDPAFAVVTAGAAGSRRLRFHSHGAAARVDRATEDILAVSEGEVCYSAAPMHLEYGLGNAVLLPLRRGAAAVLTPQRPDEGLALSIVLLHRVGVFCAEPVFYARMLTHPHAGRLSRLRLALVVGEKLPLSLAERLRRMLGRRLVDLFEIG</sequence>
<keyword evidence="1" id="KW-0436">Ligase</keyword>
<dbReference type="EMBL" id="JAHKNI010000015">
    <property type="protein sequence ID" value="MBU3066566.1"/>
    <property type="molecule type" value="Genomic_DNA"/>
</dbReference>
<protein>
    <submittedName>
        <fullName evidence="3">AMP-binding protein</fullName>
    </submittedName>
</protein>
<dbReference type="Gene3D" id="3.40.50.12780">
    <property type="entry name" value="N-terminal domain of ligase-like"/>
    <property type="match status" value="1"/>
</dbReference>
<dbReference type="RefSeq" id="WP_215922646.1">
    <property type="nucleotide sequence ID" value="NZ_JAHKNI010000015.1"/>
</dbReference>
<evidence type="ECO:0000313" key="3">
    <source>
        <dbReference type="EMBL" id="MBU3066566.1"/>
    </source>
</evidence>
<dbReference type="InterPro" id="IPR042099">
    <property type="entry name" value="ANL_N_sf"/>
</dbReference>
<keyword evidence="4" id="KW-1185">Reference proteome</keyword>
<comment type="caution">
    <text evidence="3">The sequence shown here is derived from an EMBL/GenBank/DDBJ whole genome shotgun (WGS) entry which is preliminary data.</text>
</comment>
<evidence type="ECO:0000256" key="1">
    <source>
        <dbReference type="ARBA" id="ARBA00022598"/>
    </source>
</evidence>